<evidence type="ECO:0000256" key="1">
    <source>
        <dbReference type="SAM" id="MobiDB-lite"/>
    </source>
</evidence>
<proteinExistence type="predicted"/>
<protein>
    <submittedName>
        <fullName evidence="2">Uncharacterized protein</fullName>
    </submittedName>
</protein>
<reference evidence="2 3" key="1">
    <citation type="journal article" date="2018" name="PLoS Pathog.">
        <title>Evolution of structural diversity of trichothecenes, a family of toxins produced by plant pathogenic and entomopathogenic fungi.</title>
        <authorList>
            <person name="Proctor R.H."/>
            <person name="McCormick S.P."/>
            <person name="Kim H.S."/>
            <person name="Cardoza R.E."/>
            <person name="Stanley A.M."/>
            <person name="Lindo L."/>
            <person name="Kelly A."/>
            <person name="Brown D.W."/>
            <person name="Lee T."/>
            <person name="Vaughan M.M."/>
            <person name="Alexander N.J."/>
            <person name="Busman M."/>
            <person name="Gutierrez S."/>
        </authorList>
    </citation>
    <scope>NUCLEOTIDE SEQUENCE [LARGE SCALE GENOMIC DNA]</scope>
    <source>
        <strain evidence="2 3">NRRL 3299</strain>
    </source>
</reference>
<comment type="caution">
    <text evidence="2">The sequence shown here is derived from an EMBL/GenBank/DDBJ whole genome shotgun (WGS) entry which is preliminary data.</text>
</comment>
<dbReference type="EMBL" id="PXOF01000039">
    <property type="protein sequence ID" value="RGP71759.1"/>
    <property type="molecule type" value="Genomic_DNA"/>
</dbReference>
<dbReference type="AlphaFoldDB" id="A0A395SI67"/>
<feature type="compositionally biased region" description="Acidic residues" evidence="1">
    <location>
        <begin position="1"/>
        <end position="14"/>
    </location>
</feature>
<evidence type="ECO:0000313" key="2">
    <source>
        <dbReference type="EMBL" id="RGP71759.1"/>
    </source>
</evidence>
<feature type="region of interest" description="Disordered" evidence="1">
    <location>
        <begin position="1"/>
        <end position="23"/>
    </location>
</feature>
<gene>
    <name evidence="2" type="ORF">FSPOR_3125</name>
</gene>
<name>A0A395SI67_FUSSP</name>
<accession>A0A395SI67</accession>
<evidence type="ECO:0000313" key="3">
    <source>
        <dbReference type="Proteomes" id="UP000266152"/>
    </source>
</evidence>
<organism evidence="2 3">
    <name type="scientific">Fusarium sporotrichioides</name>
    <dbReference type="NCBI Taxonomy" id="5514"/>
    <lineage>
        <taxon>Eukaryota</taxon>
        <taxon>Fungi</taxon>
        <taxon>Dikarya</taxon>
        <taxon>Ascomycota</taxon>
        <taxon>Pezizomycotina</taxon>
        <taxon>Sordariomycetes</taxon>
        <taxon>Hypocreomycetidae</taxon>
        <taxon>Hypocreales</taxon>
        <taxon>Nectriaceae</taxon>
        <taxon>Fusarium</taxon>
    </lineage>
</organism>
<sequence length="79" mass="8930">MSDEEVFLDTDPPVDPEPLLGVGKFEGPIPRNSAYIRWDVKGGRSRDHCPKNIQGYTCRSAIDIWIYLGHESQRFPGPT</sequence>
<keyword evidence="3" id="KW-1185">Reference proteome</keyword>
<dbReference type="Proteomes" id="UP000266152">
    <property type="component" value="Unassembled WGS sequence"/>
</dbReference>